<feature type="domain" description="CRIB" evidence="2">
    <location>
        <begin position="50"/>
        <end position="63"/>
    </location>
</feature>
<evidence type="ECO:0000313" key="4">
    <source>
        <dbReference type="Proteomes" id="UP000294933"/>
    </source>
</evidence>
<accession>A0A4Y7QDL2</accession>
<evidence type="ECO:0000259" key="2">
    <source>
        <dbReference type="PROSITE" id="PS50108"/>
    </source>
</evidence>
<dbReference type="VEuPathDB" id="FungiDB:BD410DRAFT_784463"/>
<protein>
    <recommendedName>
        <fullName evidence="2">CRIB domain-containing protein</fullName>
    </recommendedName>
</protein>
<dbReference type="PROSITE" id="PS50108">
    <property type="entry name" value="CRIB"/>
    <property type="match status" value="1"/>
</dbReference>
<keyword evidence="4" id="KW-1185">Reference proteome</keyword>
<sequence>MLALLCGAPRVDDLPDGLNYTTTSTRSKRRHFSLPQSQGLFRKNSAKVSVSSPSSFRHEFHIGPEVKDRAAQEIWDECRWRQEIQLRIMQHSMPLSAICDPTVTERPTSSDPPPTPKRVSLIKRKPVPVFHADEETLVSTSPPASPRITEDFSVLEVGIAEHPMEVTTQDICPASIPLPPSPTLSTFSLPDPSDHGLPDVIELPEEEEAEPESDPSTHHSGSDSDSFSSCYTPPATPPDAILLTRAPTVAQVTDHMKDVQLIQAEKEDNVPELQKV</sequence>
<reference evidence="3 4" key="1">
    <citation type="submission" date="2018-06" db="EMBL/GenBank/DDBJ databases">
        <title>A transcriptomic atlas of mushroom development highlights an independent origin of complex multicellularity.</title>
        <authorList>
            <consortium name="DOE Joint Genome Institute"/>
            <person name="Krizsan K."/>
            <person name="Almasi E."/>
            <person name="Merenyi Z."/>
            <person name="Sahu N."/>
            <person name="Viragh M."/>
            <person name="Koszo T."/>
            <person name="Mondo S."/>
            <person name="Kiss B."/>
            <person name="Balint B."/>
            <person name="Kues U."/>
            <person name="Barry K."/>
            <person name="Hegedus J.C."/>
            <person name="Henrissat B."/>
            <person name="Johnson J."/>
            <person name="Lipzen A."/>
            <person name="Ohm R."/>
            <person name="Nagy I."/>
            <person name="Pangilinan J."/>
            <person name="Yan J."/>
            <person name="Xiong Y."/>
            <person name="Grigoriev I.V."/>
            <person name="Hibbett D.S."/>
            <person name="Nagy L.G."/>
        </authorList>
    </citation>
    <scope>NUCLEOTIDE SEQUENCE [LARGE SCALE GENOMIC DNA]</scope>
    <source>
        <strain evidence="3 4">SZMC22713</strain>
    </source>
</reference>
<dbReference type="InterPro" id="IPR000095">
    <property type="entry name" value="CRIB_dom"/>
</dbReference>
<dbReference type="EMBL" id="ML170163">
    <property type="protein sequence ID" value="TDL25475.1"/>
    <property type="molecule type" value="Genomic_DNA"/>
</dbReference>
<evidence type="ECO:0000313" key="3">
    <source>
        <dbReference type="EMBL" id="TDL25475.1"/>
    </source>
</evidence>
<organism evidence="3 4">
    <name type="scientific">Rickenella mellea</name>
    <dbReference type="NCBI Taxonomy" id="50990"/>
    <lineage>
        <taxon>Eukaryota</taxon>
        <taxon>Fungi</taxon>
        <taxon>Dikarya</taxon>
        <taxon>Basidiomycota</taxon>
        <taxon>Agaricomycotina</taxon>
        <taxon>Agaricomycetes</taxon>
        <taxon>Hymenochaetales</taxon>
        <taxon>Rickenellaceae</taxon>
        <taxon>Rickenella</taxon>
    </lineage>
</organism>
<dbReference type="Proteomes" id="UP000294933">
    <property type="component" value="Unassembled WGS sequence"/>
</dbReference>
<feature type="region of interest" description="Disordered" evidence="1">
    <location>
        <begin position="171"/>
        <end position="240"/>
    </location>
</feature>
<gene>
    <name evidence="3" type="ORF">BD410DRAFT_784463</name>
</gene>
<dbReference type="AlphaFoldDB" id="A0A4Y7QDL2"/>
<evidence type="ECO:0000256" key="1">
    <source>
        <dbReference type="SAM" id="MobiDB-lite"/>
    </source>
</evidence>
<name>A0A4Y7QDL2_9AGAM</name>
<proteinExistence type="predicted"/>
<feature type="compositionally biased region" description="Acidic residues" evidence="1">
    <location>
        <begin position="202"/>
        <end position="213"/>
    </location>
</feature>